<evidence type="ECO:0000256" key="1">
    <source>
        <dbReference type="ARBA" id="ARBA00010617"/>
    </source>
</evidence>
<comment type="similarity">
    <text evidence="1">Belongs to the cytochrome P450 family.</text>
</comment>
<sequence length="397" mass="44721">MTSIASVQWDPYDSGLAADPYPTYRRLRDEAPLYYNEEHDFYALSRYADCERGLPDWETYRSGRGMVLEIIKAGIEIPPGTLIMEDPPVHTIHRRLLVRVFTPRRISMLEPRVREFCANALDPYRSRDRFDLMEALGGELPMRVIGMLLGIPEAEQAFVRDHVDSSMRIQDGGGIDVPDAAILSGEIYGDYIDWRRDNPSNDLMTDLLYTEFDDENGVRRTLTRDEVLGYVNILSGAGNETTGRLVGWIGSTLAAHPDQRQELVDDPALIPNAVEEVLRYEPPSMAVSRYVTRDVGWHGSTVPAGSALVFLVGSANRDDRRFPRADVFDIHREVGQHLTLGLGAHYCLGAALARLQGRIALEELLARFPRWDVDWENATLALTSTVRGWEKLPVVIP</sequence>
<dbReference type="Pfam" id="PF00067">
    <property type="entry name" value="p450"/>
    <property type="match status" value="1"/>
</dbReference>
<evidence type="ECO:0000256" key="6">
    <source>
        <dbReference type="ARBA" id="ARBA00023033"/>
    </source>
</evidence>
<evidence type="ECO:0000256" key="5">
    <source>
        <dbReference type="ARBA" id="ARBA00023004"/>
    </source>
</evidence>
<dbReference type="GO" id="GO:0036199">
    <property type="term" value="F:cholest-4-en-3-one 26-monooxygenase activity"/>
    <property type="evidence" value="ECO:0007669"/>
    <property type="project" value="TreeGrafter"/>
</dbReference>
<evidence type="ECO:0000256" key="4">
    <source>
        <dbReference type="ARBA" id="ARBA00023002"/>
    </source>
</evidence>
<keyword evidence="3" id="KW-0479">Metal-binding</keyword>
<dbReference type="Proteomes" id="UP000198802">
    <property type="component" value="Unassembled WGS sequence"/>
</dbReference>
<dbReference type="AlphaFoldDB" id="A0A0S4QQ90"/>
<dbReference type="Gene3D" id="1.10.630.10">
    <property type="entry name" value="Cytochrome P450"/>
    <property type="match status" value="1"/>
</dbReference>
<keyword evidence="8" id="KW-1185">Reference proteome</keyword>
<dbReference type="PRINTS" id="PR00359">
    <property type="entry name" value="BP450"/>
</dbReference>
<dbReference type="GO" id="GO:0008395">
    <property type="term" value="F:steroid hydroxylase activity"/>
    <property type="evidence" value="ECO:0007669"/>
    <property type="project" value="TreeGrafter"/>
</dbReference>
<dbReference type="SUPFAM" id="SSF48264">
    <property type="entry name" value="Cytochrome P450"/>
    <property type="match status" value="1"/>
</dbReference>
<keyword evidence="2" id="KW-0349">Heme</keyword>
<dbReference type="GO" id="GO:0020037">
    <property type="term" value="F:heme binding"/>
    <property type="evidence" value="ECO:0007669"/>
    <property type="project" value="InterPro"/>
</dbReference>
<dbReference type="CDD" id="cd11078">
    <property type="entry name" value="CYP130-like"/>
    <property type="match status" value="1"/>
</dbReference>
<gene>
    <name evidence="7" type="ORF">Ga0074812_108158</name>
</gene>
<dbReference type="InterPro" id="IPR001128">
    <property type="entry name" value="Cyt_P450"/>
</dbReference>
<name>A0A0S4QQ90_9ACTN</name>
<evidence type="ECO:0000256" key="3">
    <source>
        <dbReference type="ARBA" id="ARBA00022723"/>
    </source>
</evidence>
<keyword evidence="6" id="KW-0503">Monooxygenase</keyword>
<organism evidence="7 8">
    <name type="scientific">Parafrankia irregularis</name>
    <dbReference type="NCBI Taxonomy" id="795642"/>
    <lineage>
        <taxon>Bacteria</taxon>
        <taxon>Bacillati</taxon>
        <taxon>Actinomycetota</taxon>
        <taxon>Actinomycetes</taxon>
        <taxon>Frankiales</taxon>
        <taxon>Frankiaceae</taxon>
        <taxon>Parafrankia</taxon>
    </lineage>
</organism>
<protein>
    <submittedName>
        <fullName evidence="7">Cytochrome P450</fullName>
    </submittedName>
</protein>
<dbReference type="FunFam" id="1.10.630.10:FF:000018">
    <property type="entry name" value="Cytochrome P450 monooxygenase"/>
    <property type="match status" value="1"/>
</dbReference>
<keyword evidence="4" id="KW-0560">Oxidoreductase</keyword>
<dbReference type="RefSeq" id="WP_091277266.1">
    <property type="nucleotide sequence ID" value="NZ_FAOZ01000008.1"/>
</dbReference>
<reference evidence="8" key="1">
    <citation type="submission" date="2015-11" db="EMBL/GenBank/DDBJ databases">
        <authorList>
            <person name="Varghese N."/>
        </authorList>
    </citation>
    <scope>NUCLEOTIDE SEQUENCE [LARGE SCALE GENOMIC DNA]</scope>
    <source>
        <strain evidence="8">DSM 45899</strain>
    </source>
</reference>
<evidence type="ECO:0000313" key="7">
    <source>
        <dbReference type="EMBL" id="CUU56630.1"/>
    </source>
</evidence>
<dbReference type="GO" id="GO:0005506">
    <property type="term" value="F:iron ion binding"/>
    <property type="evidence" value="ECO:0007669"/>
    <property type="project" value="InterPro"/>
</dbReference>
<dbReference type="InterPro" id="IPR036396">
    <property type="entry name" value="Cyt_P450_sf"/>
</dbReference>
<dbReference type="PANTHER" id="PTHR46696:SF4">
    <property type="entry name" value="BIOTIN BIOSYNTHESIS CYTOCHROME P450"/>
    <property type="match status" value="1"/>
</dbReference>
<proteinExistence type="inferred from homology"/>
<evidence type="ECO:0000313" key="8">
    <source>
        <dbReference type="Proteomes" id="UP000198802"/>
    </source>
</evidence>
<dbReference type="EMBL" id="FAOZ01000008">
    <property type="protein sequence ID" value="CUU56630.1"/>
    <property type="molecule type" value="Genomic_DNA"/>
</dbReference>
<dbReference type="InterPro" id="IPR002397">
    <property type="entry name" value="Cyt_P450_B"/>
</dbReference>
<dbReference type="GO" id="GO:0006707">
    <property type="term" value="P:cholesterol catabolic process"/>
    <property type="evidence" value="ECO:0007669"/>
    <property type="project" value="TreeGrafter"/>
</dbReference>
<dbReference type="PANTHER" id="PTHR46696">
    <property type="entry name" value="P450, PUTATIVE (EUROFUNG)-RELATED"/>
    <property type="match status" value="1"/>
</dbReference>
<accession>A0A0S4QQ90</accession>
<keyword evidence="5" id="KW-0408">Iron</keyword>
<evidence type="ECO:0000256" key="2">
    <source>
        <dbReference type="ARBA" id="ARBA00022617"/>
    </source>
</evidence>